<organism evidence="2 3">
    <name type="scientific">Camelliibacillus cellulosilyticus</name>
    <dbReference type="NCBI Taxonomy" id="2174486"/>
    <lineage>
        <taxon>Bacteria</taxon>
        <taxon>Bacillati</taxon>
        <taxon>Bacillota</taxon>
        <taxon>Bacilli</taxon>
        <taxon>Bacillales</taxon>
        <taxon>Sporolactobacillaceae</taxon>
        <taxon>Camelliibacillus</taxon>
    </lineage>
</organism>
<comment type="caution">
    <text evidence="2">The sequence shown here is derived from an EMBL/GenBank/DDBJ whole genome shotgun (WGS) entry which is preliminary data.</text>
</comment>
<evidence type="ECO:0000313" key="2">
    <source>
        <dbReference type="EMBL" id="MFC4617113.1"/>
    </source>
</evidence>
<dbReference type="RefSeq" id="WP_376844174.1">
    <property type="nucleotide sequence ID" value="NZ_JBHSFW010000001.1"/>
</dbReference>
<sequence>MATPFRVTFKQGGKIVSVSDFYVSESERKPPETVLVENVPLTVMFEAGDPNARFYMDGLDAMPARELKEDEETGDVYLSPSHIPVTLYENTTDYYPFIPGHYQIVVTTGAARYYAWIAIRPKQVDRMTWELMRDEIEDTLEGLAQDATRRTASTAVSETGVAKQASLITRYYRSALAAIHDIYRGPRGHIQKNYRVVAVGRSAPVDEVTIRGRLRHPEDTRHVMVPQSVVNVDLPENRLIKRFTRQLIRQLTTFDQAAAAFKVESEEAHDHGGDEAVNNREKRLPSVDASIRQAEKIKEALERLHQAPWMASVDEGTVPGIPPVMISDARYRLFYKLYREMNQTAKNLESFYDRQWKRTDKMYEIWGTIKLLKTLGASQLGFKPTGGWLYDEGAQHADLPTATRIYFEKDDLRLQVVYDEKLPKISEHTDSRKTPLYITQSHNRPDVRLDVFKQEVYIGSLLIDFKYRPSVYLWQPDKIDAGLRPKAMAQLIDYGNACRTRYLFGAEAHPFVRDMNPVLEVWALYPDQSQTGTTAYCEDYRLRLMALTPGKPDEHLAFALEKYIGQLLKRYDFFIQPNSFGF</sequence>
<keyword evidence="3" id="KW-1185">Reference proteome</keyword>
<proteinExistence type="predicted"/>
<dbReference type="Pfam" id="PF09823">
    <property type="entry name" value="DUF2357"/>
    <property type="match status" value="1"/>
</dbReference>
<accession>A0ABV9GGS9</accession>
<reference evidence="3" key="1">
    <citation type="journal article" date="2019" name="Int. J. Syst. Evol. Microbiol.">
        <title>The Global Catalogue of Microorganisms (GCM) 10K type strain sequencing project: providing services to taxonomists for standard genome sequencing and annotation.</title>
        <authorList>
            <consortium name="The Broad Institute Genomics Platform"/>
            <consortium name="The Broad Institute Genome Sequencing Center for Infectious Disease"/>
            <person name="Wu L."/>
            <person name="Ma J."/>
        </authorList>
    </citation>
    <scope>NUCLEOTIDE SEQUENCE [LARGE SCALE GENOMIC DNA]</scope>
    <source>
        <strain evidence="3">CGMCC 1.16306</strain>
    </source>
</reference>
<dbReference type="Proteomes" id="UP001596022">
    <property type="component" value="Unassembled WGS sequence"/>
</dbReference>
<dbReference type="EMBL" id="JBHSFW010000001">
    <property type="protein sequence ID" value="MFC4617113.1"/>
    <property type="molecule type" value="Genomic_DNA"/>
</dbReference>
<protein>
    <submittedName>
        <fullName evidence="2">DUF2357 domain-containing protein</fullName>
    </submittedName>
</protein>
<feature type="domain" description="DUF2357" evidence="1">
    <location>
        <begin position="117"/>
        <end position="284"/>
    </location>
</feature>
<dbReference type="InterPro" id="IPR018633">
    <property type="entry name" value="DUF2357"/>
</dbReference>
<name>A0ABV9GGS9_9BACL</name>
<evidence type="ECO:0000259" key="1">
    <source>
        <dbReference type="Pfam" id="PF09823"/>
    </source>
</evidence>
<gene>
    <name evidence="2" type="ORF">ACFO4N_00055</name>
</gene>
<evidence type="ECO:0000313" key="3">
    <source>
        <dbReference type="Proteomes" id="UP001596022"/>
    </source>
</evidence>